<dbReference type="Proteomes" id="UP000295258">
    <property type="component" value="Unassembled WGS sequence"/>
</dbReference>
<dbReference type="Gene3D" id="3.40.640.10">
    <property type="entry name" value="Type I PLP-dependent aspartate aminotransferase-like (Major domain)"/>
    <property type="match status" value="1"/>
</dbReference>
<organism evidence="4 5">
    <name type="scientific">Nonomuraea deserti</name>
    <dbReference type="NCBI Taxonomy" id="1848322"/>
    <lineage>
        <taxon>Bacteria</taxon>
        <taxon>Bacillati</taxon>
        <taxon>Actinomycetota</taxon>
        <taxon>Actinomycetes</taxon>
        <taxon>Streptosporangiales</taxon>
        <taxon>Streptosporangiaceae</taxon>
        <taxon>Nonomuraea</taxon>
    </lineage>
</organism>
<dbReference type="AlphaFoldDB" id="A0A4R4VYJ5"/>
<evidence type="ECO:0000313" key="4">
    <source>
        <dbReference type="EMBL" id="TDD11192.1"/>
    </source>
</evidence>
<keyword evidence="5" id="KW-1185">Reference proteome</keyword>
<comment type="caution">
    <text evidence="4">The sequence shown here is derived from an EMBL/GenBank/DDBJ whole genome shotgun (WGS) entry which is preliminary data.</text>
</comment>
<evidence type="ECO:0000313" key="5">
    <source>
        <dbReference type="Proteomes" id="UP000295258"/>
    </source>
</evidence>
<dbReference type="RefSeq" id="WP_132592782.1">
    <property type="nucleotide sequence ID" value="NZ_SMKO01000009.1"/>
</dbReference>
<dbReference type="InterPro" id="IPR015424">
    <property type="entry name" value="PyrdxlP-dep_Trfase"/>
</dbReference>
<dbReference type="InterPro" id="IPR015422">
    <property type="entry name" value="PyrdxlP-dep_Trfase_small"/>
</dbReference>
<dbReference type="PANTHER" id="PTHR43586">
    <property type="entry name" value="CYSTEINE DESULFURASE"/>
    <property type="match status" value="1"/>
</dbReference>
<dbReference type="Gene3D" id="3.90.1150.10">
    <property type="entry name" value="Aspartate Aminotransferase, domain 1"/>
    <property type="match status" value="1"/>
</dbReference>
<feature type="domain" description="Aminotransferase class V" evidence="3">
    <location>
        <begin position="100"/>
        <end position="347"/>
    </location>
</feature>
<evidence type="ECO:0000256" key="1">
    <source>
        <dbReference type="ARBA" id="ARBA00001933"/>
    </source>
</evidence>
<keyword evidence="4" id="KW-0808">Transferase</keyword>
<dbReference type="EMBL" id="SMKO01000009">
    <property type="protein sequence ID" value="TDD11192.1"/>
    <property type="molecule type" value="Genomic_DNA"/>
</dbReference>
<dbReference type="SUPFAM" id="SSF53383">
    <property type="entry name" value="PLP-dependent transferases"/>
    <property type="match status" value="1"/>
</dbReference>
<keyword evidence="2" id="KW-0663">Pyridoxal phosphate</keyword>
<dbReference type="InterPro" id="IPR015421">
    <property type="entry name" value="PyrdxlP-dep_Trfase_major"/>
</dbReference>
<sequence length="419" mass="42074">MIGKAWRAARSVVPPGHLDAAGCNVPGDRVFDAVAGHLRLERERGGYAAEPDLTGPKSALATLIGASGSVGAIGEGFAAGPVGAGGEGCAVGAVGAGGASPGDVAFVESGTAAMAALLGGWRLPPGSRVGFARTEYGSTLMLLRRLAAGRSWTLVELPVDADSRLDLDGLDAALATGLDLVTLVHIASHRGVVQPAREAGALCRAAGVPLVLDACQSFGHTDVSGVGATAYVGTSRKWLAGPRGVGFLIVPGLATEMDAAAPALGGHAWAADGSPEPLPGAIRYEGSEGAIASRVGLGVAVREYQELGPADLHEHVAELGRTTRHLLHGAGGWQVAEPLDEPSAIVTLRPPAGDSVEAARARAAAAGLLVGAAPVARAPLDLREPVLRVSPAPGTEAETLHTLARVLSAPYGPTRPPAC</sequence>
<protein>
    <submittedName>
        <fullName evidence="4">Aminotransferase class V-fold PLP-dependent enzyme</fullName>
    </submittedName>
</protein>
<evidence type="ECO:0000256" key="2">
    <source>
        <dbReference type="ARBA" id="ARBA00022898"/>
    </source>
</evidence>
<accession>A0A4R4VYJ5</accession>
<dbReference type="GO" id="GO:0008483">
    <property type="term" value="F:transaminase activity"/>
    <property type="evidence" value="ECO:0007669"/>
    <property type="project" value="UniProtKB-KW"/>
</dbReference>
<reference evidence="4 5" key="1">
    <citation type="submission" date="2019-03" db="EMBL/GenBank/DDBJ databases">
        <title>Draft genome sequences of novel Actinobacteria.</title>
        <authorList>
            <person name="Sahin N."/>
            <person name="Ay H."/>
            <person name="Saygin H."/>
        </authorList>
    </citation>
    <scope>NUCLEOTIDE SEQUENCE [LARGE SCALE GENOMIC DNA]</scope>
    <source>
        <strain evidence="4 5">KC310</strain>
    </source>
</reference>
<dbReference type="PANTHER" id="PTHR43586:SF8">
    <property type="entry name" value="CYSTEINE DESULFURASE 1, CHLOROPLASTIC"/>
    <property type="match status" value="1"/>
</dbReference>
<name>A0A4R4VYJ5_9ACTN</name>
<keyword evidence="4" id="KW-0032">Aminotransferase</keyword>
<dbReference type="Pfam" id="PF00266">
    <property type="entry name" value="Aminotran_5"/>
    <property type="match status" value="1"/>
</dbReference>
<comment type="cofactor">
    <cofactor evidence="1">
        <name>pyridoxal 5'-phosphate</name>
        <dbReference type="ChEBI" id="CHEBI:597326"/>
    </cofactor>
</comment>
<gene>
    <name evidence="4" type="ORF">E1292_05875</name>
</gene>
<proteinExistence type="predicted"/>
<evidence type="ECO:0000259" key="3">
    <source>
        <dbReference type="Pfam" id="PF00266"/>
    </source>
</evidence>
<dbReference type="InterPro" id="IPR000192">
    <property type="entry name" value="Aminotrans_V_dom"/>
</dbReference>